<dbReference type="Pfam" id="PF04203">
    <property type="entry name" value="Sortase"/>
    <property type="match status" value="1"/>
</dbReference>
<dbReference type="CDD" id="cd05829">
    <property type="entry name" value="Sortase_F"/>
    <property type="match status" value="1"/>
</dbReference>
<dbReference type="SUPFAM" id="SSF63817">
    <property type="entry name" value="Sortase"/>
    <property type="match status" value="1"/>
</dbReference>
<evidence type="ECO:0000256" key="2">
    <source>
        <dbReference type="SAM" id="MobiDB-lite"/>
    </source>
</evidence>
<gene>
    <name evidence="3" type="ORF">GCM10011509_00830</name>
</gene>
<evidence type="ECO:0000313" key="4">
    <source>
        <dbReference type="Proteomes" id="UP000662111"/>
    </source>
</evidence>
<dbReference type="RefSeq" id="WP_268238265.1">
    <property type="nucleotide sequence ID" value="NZ_BMLB01000001.1"/>
</dbReference>
<feature type="compositionally biased region" description="Low complexity" evidence="2">
    <location>
        <begin position="51"/>
        <end position="78"/>
    </location>
</feature>
<name>A0ABQ2F697_9MICO</name>
<dbReference type="InterPro" id="IPR005754">
    <property type="entry name" value="Sortase"/>
</dbReference>
<dbReference type="InterPro" id="IPR023365">
    <property type="entry name" value="Sortase_dom-sf"/>
</dbReference>
<evidence type="ECO:0000256" key="1">
    <source>
        <dbReference type="ARBA" id="ARBA00022801"/>
    </source>
</evidence>
<organism evidence="3 4">
    <name type="scientific">Ornithinimicrobium pekingense</name>
    <dbReference type="NCBI Taxonomy" id="384677"/>
    <lineage>
        <taxon>Bacteria</taxon>
        <taxon>Bacillati</taxon>
        <taxon>Actinomycetota</taxon>
        <taxon>Actinomycetes</taxon>
        <taxon>Micrococcales</taxon>
        <taxon>Ornithinimicrobiaceae</taxon>
        <taxon>Ornithinimicrobium</taxon>
    </lineage>
</organism>
<dbReference type="Proteomes" id="UP000662111">
    <property type="component" value="Unassembled WGS sequence"/>
</dbReference>
<comment type="caution">
    <text evidence="3">The sequence shown here is derived from an EMBL/GenBank/DDBJ whole genome shotgun (WGS) entry which is preliminary data.</text>
</comment>
<evidence type="ECO:0008006" key="5">
    <source>
        <dbReference type="Google" id="ProtNLM"/>
    </source>
</evidence>
<evidence type="ECO:0000313" key="3">
    <source>
        <dbReference type="EMBL" id="GGK56282.1"/>
    </source>
</evidence>
<feature type="compositionally biased region" description="Low complexity" evidence="2">
    <location>
        <begin position="90"/>
        <end position="114"/>
    </location>
</feature>
<protein>
    <recommendedName>
        <fullName evidence="5">Class F sortase</fullName>
    </recommendedName>
</protein>
<sequence>MRPRSRRRTRLDIVALLVTVVCVAVAGWALRGLLSSPVPQAADFGTDSPVSTAQAAPSSDTPAADDASGAAATEAPESPVADRSADDGRPAPQAAAPAAGSVPTPPARSSAALADRPDPAPAPVRLRAPSVDLDVPLDAVGVAADGQMEIPEDADRAGWYRHGPAPGTDNGSAVIAGHVDDRSGPGAFLALTEAREGDELEVDLADGSTATYRIVSRVSVAKPELAVDDLFRRDGSPTLHLVTCTGEWSRQTGHYTDNLVVTAEPVQG</sequence>
<dbReference type="InterPro" id="IPR042001">
    <property type="entry name" value="Sortase_F"/>
</dbReference>
<proteinExistence type="predicted"/>
<feature type="region of interest" description="Disordered" evidence="2">
    <location>
        <begin position="45"/>
        <end position="127"/>
    </location>
</feature>
<dbReference type="Gene3D" id="2.40.260.10">
    <property type="entry name" value="Sortase"/>
    <property type="match status" value="1"/>
</dbReference>
<dbReference type="EMBL" id="BMLB01000001">
    <property type="protein sequence ID" value="GGK56282.1"/>
    <property type="molecule type" value="Genomic_DNA"/>
</dbReference>
<reference evidence="4" key="1">
    <citation type="journal article" date="2019" name="Int. J. Syst. Evol. Microbiol.">
        <title>The Global Catalogue of Microorganisms (GCM) 10K type strain sequencing project: providing services to taxonomists for standard genome sequencing and annotation.</title>
        <authorList>
            <consortium name="The Broad Institute Genomics Platform"/>
            <consortium name="The Broad Institute Genome Sequencing Center for Infectious Disease"/>
            <person name="Wu L."/>
            <person name="Ma J."/>
        </authorList>
    </citation>
    <scope>NUCLEOTIDE SEQUENCE [LARGE SCALE GENOMIC DNA]</scope>
    <source>
        <strain evidence="4">CGMCC 1.5362</strain>
    </source>
</reference>
<accession>A0ABQ2F697</accession>
<keyword evidence="1" id="KW-0378">Hydrolase</keyword>
<keyword evidence="4" id="KW-1185">Reference proteome</keyword>